<dbReference type="AlphaFoldDB" id="A0A9P6UD20"/>
<dbReference type="EMBL" id="JAAAJB010000014">
    <property type="protein sequence ID" value="KAG0269961.1"/>
    <property type="molecule type" value="Genomic_DNA"/>
</dbReference>
<sequence length="192" mass="20821">MASKVATTTVASAASASTSHHFKQLLSHPATFNRSLTGLRIRPQSDYAHQWVPVKGAAPVSFTAADGSTQTRTKMRWQQAKVSARVLADLRKKAARLERAGIAMNVAQQDTGAAAAVTGVKPLEFLNLPPKVESVGKTVRMGKPDKGRVHDRKRPEREAKIVKALADMPKTIDTWKATKAAEKVKTKSTLPF</sequence>
<comment type="caution">
    <text evidence="2">The sequence shown here is derived from an EMBL/GenBank/DDBJ whole genome shotgun (WGS) entry which is preliminary data.</text>
</comment>
<name>A0A9P6UD20_9FUNG</name>
<reference evidence="2" key="1">
    <citation type="journal article" date="2020" name="Fungal Divers.">
        <title>Resolving the Mortierellaceae phylogeny through synthesis of multi-gene phylogenetics and phylogenomics.</title>
        <authorList>
            <person name="Vandepol N."/>
            <person name="Liber J."/>
            <person name="Desiro A."/>
            <person name="Na H."/>
            <person name="Kennedy M."/>
            <person name="Barry K."/>
            <person name="Grigoriev I.V."/>
            <person name="Miller A.N."/>
            <person name="O'Donnell K."/>
            <person name="Stajich J.E."/>
            <person name="Bonito G."/>
        </authorList>
    </citation>
    <scope>NUCLEOTIDE SEQUENCE</scope>
    <source>
        <strain evidence="2">BC1065</strain>
    </source>
</reference>
<protein>
    <recommendedName>
        <fullName evidence="1">Large ribosomal subunit protein mL59 domain-containing protein</fullName>
    </recommendedName>
</protein>
<evidence type="ECO:0000313" key="2">
    <source>
        <dbReference type="EMBL" id="KAG0269961.1"/>
    </source>
</evidence>
<gene>
    <name evidence="2" type="ORF">DFQ27_001222</name>
</gene>
<evidence type="ECO:0000259" key="1">
    <source>
        <dbReference type="Pfam" id="PF18126"/>
    </source>
</evidence>
<proteinExistence type="predicted"/>
<organism evidence="2 3">
    <name type="scientific">Actinomortierella ambigua</name>
    <dbReference type="NCBI Taxonomy" id="1343610"/>
    <lineage>
        <taxon>Eukaryota</taxon>
        <taxon>Fungi</taxon>
        <taxon>Fungi incertae sedis</taxon>
        <taxon>Mucoromycota</taxon>
        <taxon>Mortierellomycotina</taxon>
        <taxon>Mortierellomycetes</taxon>
        <taxon>Mortierellales</taxon>
        <taxon>Mortierellaceae</taxon>
        <taxon>Actinomortierella</taxon>
    </lineage>
</organism>
<dbReference type="OrthoDB" id="18529at2759"/>
<keyword evidence="3" id="KW-1185">Reference proteome</keyword>
<dbReference type="InterPro" id="IPR040922">
    <property type="entry name" value="Ribosomal_mL59_dom"/>
</dbReference>
<dbReference type="Proteomes" id="UP000807716">
    <property type="component" value="Unassembled WGS sequence"/>
</dbReference>
<accession>A0A9P6UD20</accession>
<feature type="domain" description="Large ribosomal subunit protein mL59" evidence="1">
    <location>
        <begin position="70"/>
        <end position="176"/>
    </location>
</feature>
<evidence type="ECO:0000313" key="3">
    <source>
        <dbReference type="Proteomes" id="UP000807716"/>
    </source>
</evidence>
<dbReference type="Pfam" id="PF18126">
    <property type="entry name" value="Mitoc_mL59"/>
    <property type="match status" value="1"/>
</dbReference>